<gene>
    <name evidence="1" type="ORF">LSAT_V11C500250890</name>
</gene>
<name>A0A9R1VF65_LACSA</name>
<organism evidence="1 2">
    <name type="scientific">Lactuca sativa</name>
    <name type="common">Garden lettuce</name>
    <dbReference type="NCBI Taxonomy" id="4236"/>
    <lineage>
        <taxon>Eukaryota</taxon>
        <taxon>Viridiplantae</taxon>
        <taxon>Streptophyta</taxon>
        <taxon>Embryophyta</taxon>
        <taxon>Tracheophyta</taxon>
        <taxon>Spermatophyta</taxon>
        <taxon>Magnoliopsida</taxon>
        <taxon>eudicotyledons</taxon>
        <taxon>Gunneridae</taxon>
        <taxon>Pentapetalae</taxon>
        <taxon>asterids</taxon>
        <taxon>campanulids</taxon>
        <taxon>Asterales</taxon>
        <taxon>Asteraceae</taxon>
        <taxon>Cichorioideae</taxon>
        <taxon>Cichorieae</taxon>
        <taxon>Lactucinae</taxon>
        <taxon>Lactuca</taxon>
    </lineage>
</organism>
<protein>
    <submittedName>
        <fullName evidence="1">Uncharacterized protein</fullName>
    </submittedName>
</protein>
<dbReference type="Proteomes" id="UP000235145">
    <property type="component" value="Unassembled WGS sequence"/>
</dbReference>
<keyword evidence="2" id="KW-1185">Reference proteome</keyword>
<comment type="caution">
    <text evidence="1">The sequence shown here is derived from an EMBL/GenBank/DDBJ whole genome shotgun (WGS) entry which is preliminary data.</text>
</comment>
<proteinExistence type="predicted"/>
<accession>A0A9R1VF65</accession>
<dbReference type="AlphaFoldDB" id="A0A9R1VF65"/>
<dbReference type="EMBL" id="NBSK02000005">
    <property type="protein sequence ID" value="KAJ0203633.1"/>
    <property type="molecule type" value="Genomic_DNA"/>
</dbReference>
<evidence type="ECO:0000313" key="1">
    <source>
        <dbReference type="EMBL" id="KAJ0203633.1"/>
    </source>
</evidence>
<sequence>MLIYVPFNLRAFSSGTAVVDDLFGKNLHSLSFFEPFGICIAPNYRSDPTDEKENFALLLSLQTYPPRNSWKFCRLLLSLLTSRHHMGRSEQQLTPIRRFSSWVAVSRSRGHFAHCPRIWVICSLTMLLQSNLAGERYQFATKNKTTSKHTFFASSPPSTEI</sequence>
<evidence type="ECO:0000313" key="2">
    <source>
        <dbReference type="Proteomes" id="UP000235145"/>
    </source>
</evidence>
<reference evidence="1 2" key="1">
    <citation type="journal article" date="2017" name="Nat. Commun.">
        <title>Genome assembly with in vitro proximity ligation data and whole-genome triplication in lettuce.</title>
        <authorList>
            <person name="Reyes-Chin-Wo S."/>
            <person name="Wang Z."/>
            <person name="Yang X."/>
            <person name="Kozik A."/>
            <person name="Arikit S."/>
            <person name="Song C."/>
            <person name="Xia L."/>
            <person name="Froenicke L."/>
            <person name="Lavelle D.O."/>
            <person name="Truco M.J."/>
            <person name="Xia R."/>
            <person name="Zhu S."/>
            <person name="Xu C."/>
            <person name="Xu H."/>
            <person name="Xu X."/>
            <person name="Cox K."/>
            <person name="Korf I."/>
            <person name="Meyers B.C."/>
            <person name="Michelmore R.W."/>
        </authorList>
    </citation>
    <scope>NUCLEOTIDE SEQUENCE [LARGE SCALE GENOMIC DNA]</scope>
    <source>
        <strain evidence="2">cv. Salinas</strain>
        <tissue evidence="1">Seedlings</tissue>
    </source>
</reference>